<dbReference type="Proteomes" id="UP000694571">
    <property type="component" value="Unplaced"/>
</dbReference>
<dbReference type="PANTHER" id="PTHR45418:SF1">
    <property type="entry name" value="CANCER_TESTIS ANTIGEN 55"/>
    <property type="match status" value="1"/>
</dbReference>
<feature type="region of interest" description="Disordered" evidence="3">
    <location>
        <begin position="122"/>
        <end position="153"/>
    </location>
</feature>
<keyword evidence="2" id="KW-0963">Cytoplasm</keyword>
<evidence type="ECO:0000256" key="2">
    <source>
        <dbReference type="ARBA" id="ARBA00022490"/>
    </source>
</evidence>
<evidence type="ECO:0000256" key="3">
    <source>
        <dbReference type="SAM" id="MobiDB-lite"/>
    </source>
</evidence>
<sequence length="251" mass="26423">MTPAQRRGSPALEEAADETHGALLLENKGGVEVTRPTSLGTLREGTRKSMAIWIENKGDVPQTLVSCRLAGWDKAKQFRFQMPDKIPVCPTESVVSAPEKNFSDEDVNSLDSCRKDKTHPMLAGGSVNNEGASADAGVCQGEGGEKEAGVSWEQATQPEPGGLIPPGGKTMLVTTCDAKESDVEGLEPLAHDASGTCLAWTAGGGLEPVGPPGTQAGRCLASQESRPLQGAPPALLLRFRRRAVSRGGRRQ</sequence>
<dbReference type="PANTHER" id="PTHR45418">
    <property type="entry name" value="CANCER/TESTIS ANTIGEN 55"/>
    <property type="match status" value="1"/>
</dbReference>
<organism evidence="4 5">
    <name type="scientific">Sus scrofa</name>
    <name type="common">Pig</name>
    <dbReference type="NCBI Taxonomy" id="9823"/>
    <lineage>
        <taxon>Eukaryota</taxon>
        <taxon>Metazoa</taxon>
        <taxon>Chordata</taxon>
        <taxon>Craniata</taxon>
        <taxon>Vertebrata</taxon>
        <taxon>Euteleostomi</taxon>
        <taxon>Mammalia</taxon>
        <taxon>Eutheria</taxon>
        <taxon>Laurasiatheria</taxon>
        <taxon>Artiodactyla</taxon>
        <taxon>Suina</taxon>
        <taxon>Suidae</taxon>
        <taxon>Sus</taxon>
    </lineage>
</organism>
<dbReference type="Ensembl" id="ENSSSCT00030048379.1">
    <property type="protein sequence ID" value="ENSSSCP00030021863.1"/>
    <property type="gene ID" value="ENSSSCG00030034921.1"/>
</dbReference>
<dbReference type="AlphaFoldDB" id="A0A8D1TM56"/>
<proteinExistence type="predicted"/>
<comment type="subcellular location">
    <subcellularLocation>
        <location evidence="1">Cytoplasm</location>
    </subcellularLocation>
</comment>
<dbReference type="Ensembl" id="ENSSSCT00050088947.1">
    <property type="protein sequence ID" value="ENSSSCP00050038182.1"/>
    <property type="gene ID" value="ENSSSCG00050065303.1"/>
</dbReference>
<evidence type="ECO:0000313" key="5">
    <source>
        <dbReference type="Proteomes" id="UP000694571"/>
    </source>
</evidence>
<protein>
    <submittedName>
        <fullName evidence="4">Uncharacterized protein</fullName>
    </submittedName>
</protein>
<evidence type="ECO:0000313" key="4">
    <source>
        <dbReference type="Ensembl" id="ENSSSCP00050038182.1"/>
    </source>
</evidence>
<dbReference type="GO" id="GO:0005737">
    <property type="term" value="C:cytoplasm"/>
    <property type="evidence" value="ECO:0007669"/>
    <property type="project" value="UniProtKB-SubCell"/>
</dbReference>
<accession>A0A8D1TM56</accession>
<name>A0A8D1TM56_PIG</name>
<dbReference type="Proteomes" id="UP000694570">
    <property type="component" value="Unplaced"/>
</dbReference>
<evidence type="ECO:0000256" key="1">
    <source>
        <dbReference type="ARBA" id="ARBA00004496"/>
    </source>
</evidence>
<reference evidence="4" key="1">
    <citation type="submission" date="2025-05" db="UniProtKB">
        <authorList>
            <consortium name="Ensembl"/>
        </authorList>
    </citation>
    <scope>IDENTIFICATION</scope>
</reference>